<dbReference type="EMBL" id="CP024785">
    <property type="protein sequence ID" value="AUB40224.1"/>
    <property type="molecule type" value="Genomic_DNA"/>
</dbReference>
<dbReference type="RefSeq" id="WP_157816626.1">
    <property type="nucleotide sequence ID" value="NZ_CAWNNC010000001.1"/>
</dbReference>
<protein>
    <submittedName>
        <fullName evidence="1">Uncharacterized protein</fullName>
    </submittedName>
</protein>
<dbReference type="Proteomes" id="UP000232003">
    <property type="component" value="Chromosome"/>
</dbReference>
<dbReference type="AlphaFoldDB" id="A0A2K8SXQ7"/>
<evidence type="ECO:0000313" key="2">
    <source>
        <dbReference type="Proteomes" id="UP000232003"/>
    </source>
</evidence>
<dbReference type="KEGG" id="nfl:COO91_06230"/>
<accession>A0A2K8SXQ7</accession>
<evidence type="ECO:0000313" key="1">
    <source>
        <dbReference type="EMBL" id="AUB40224.1"/>
    </source>
</evidence>
<gene>
    <name evidence="1" type="ORF">COO91_06230</name>
</gene>
<keyword evidence="2" id="KW-1185">Reference proteome</keyword>
<reference evidence="1 2" key="1">
    <citation type="submission" date="2017-11" db="EMBL/GenBank/DDBJ databases">
        <title>Complete genome of a free-living desiccation-tolerant cyanobacterium and its photosynthetic adaptation to extreme terrestrial habitat.</title>
        <authorList>
            <person name="Shang J."/>
        </authorList>
    </citation>
    <scope>NUCLEOTIDE SEQUENCE [LARGE SCALE GENOMIC DNA]</scope>
    <source>
        <strain evidence="1 2">CCNUN1</strain>
    </source>
</reference>
<sequence length="64" mass="7103">MFSVNSLYYLAIALEESGVRSQHNCRYNYQSVGTLRVKTFITLPGSVSSTPKNPCNSSIVSEAW</sequence>
<name>A0A2K8SXQ7_9NOSO</name>
<organism evidence="1 2">
    <name type="scientific">Nostoc flagelliforme CCNUN1</name>
    <dbReference type="NCBI Taxonomy" id="2038116"/>
    <lineage>
        <taxon>Bacteria</taxon>
        <taxon>Bacillati</taxon>
        <taxon>Cyanobacteriota</taxon>
        <taxon>Cyanophyceae</taxon>
        <taxon>Nostocales</taxon>
        <taxon>Nostocaceae</taxon>
        <taxon>Nostoc</taxon>
    </lineage>
</organism>
<proteinExistence type="predicted"/>